<evidence type="ECO:0000259" key="7">
    <source>
        <dbReference type="Pfam" id="PF01207"/>
    </source>
</evidence>
<dbReference type="InterPro" id="IPR001269">
    <property type="entry name" value="DUS_fam"/>
</dbReference>
<keyword evidence="3" id="KW-0288">FMN</keyword>
<reference evidence="8" key="1">
    <citation type="journal article" date="2022" name="Nat. Microbiol.">
        <title>Unique mobile elements and scalable gene flow at the prokaryote-eukaryote boundary revealed by circularized Asgard archaea genomes.</title>
        <authorList>
            <person name="Wu F."/>
            <person name="Speth D.R."/>
            <person name="Philosof A."/>
            <person name="Cremiere A."/>
            <person name="Narayanan A."/>
            <person name="Barco R.A."/>
            <person name="Connon S.A."/>
            <person name="Amend J.P."/>
            <person name="Antoshechkin I.A."/>
            <person name="Orphan V.J."/>
        </authorList>
    </citation>
    <scope>NUCLEOTIDE SEQUENCE</scope>
    <source>
        <strain evidence="8">PM71</strain>
    </source>
</reference>
<keyword evidence="6" id="KW-0560">Oxidoreductase</keyword>
<evidence type="ECO:0000256" key="1">
    <source>
        <dbReference type="ARBA" id="ARBA00001917"/>
    </source>
</evidence>
<name>A0A9Y1FLR7_9ARCH</name>
<evidence type="ECO:0000256" key="4">
    <source>
        <dbReference type="ARBA" id="ARBA00022694"/>
    </source>
</evidence>
<dbReference type="PANTHER" id="PTHR45846:SF1">
    <property type="entry name" value="TRNA-DIHYDROURIDINE(47) SYNTHASE [NAD(P)(+)]-LIKE"/>
    <property type="match status" value="1"/>
</dbReference>
<keyword evidence="4" id="KW-0819">tRNA processing</keyword>
<accession>A0A9Y1FLR7</accession>
<protein>
    <submittedName>
        <fullName evidence="8">tRNA-dihydrouridine synthase family protein</fullName>
    </submittedName>
</protein>
<dbReference type="SUPFAM" id="SSF51395">
    <property type="entry name" value="FMN-linked oxidoreductases"/>
    <property type="match status" value="1"/>
</dbReference>
<dbReference type="GO" id="GO:0050660">
    <property type="term" value="F:flavin adenine dinucleotide binding"/>
    <property type="evidence" value="ECO:0007669"/>
    <property type="project" value="InterPro"/>
</dbReference>
<dbReference type="CDD" id="cd02801">
    <property type="entry name" value="DUS_like_FMN"/>
    <property type="match status" value="1"/>
</dbReference>
<keyword evidence="5" id="KW-0521">NADP</keyword>
<organism evidence="8">
    <name type="scientific">Candidatus Heimdallarchaeum aukensis</name>
    <dbReference type="NCBI Taxonomy" id="2876573"/>
    <lineage>
        <taxon>Archaea</taxon>
        <taxon>Promethearchaeati</taxon>
        <taxon>Candidatus Heimdallarchaeota</taxon>
        <taxon>Candidatus Heimdallarchaeia (ex Rinke et al. 2021) (nom. nud.)</taxon>
        <taxon>Candidatus Heimdallarchaeales</taxon>
        <taxon>Candidatus Heimdallarchaeaceae</taxon>
        <taxon>Candidatus Heimdallarchaeum</taxon>
    </lineage>
</organism>
<gene>
    <name evidence="8" type="ORF">K9W45_13525</name>
</gene>
<dbReference type="PANTHER" id="PTHR45846">
    <property type="entry name" value="TRNA-DIHYDROURIDINE(47) SYNTHASE [NAD(P)(+)]-LIKE"/>
    <property type="match status" value="1"/>
</dbReference>
<dbReference type="EMBL" id="CP084166">
    <property type="protein sequence ID" value="UJG40843.1"/>
    <property type="molecule type" value="Genomic_DNA"/>
</dbReference>
<dbReference type="Pfam" id="PF01207">
    <property type="entry name" value="Dus"/>
    <property type="match status" value="1"/>
</dbReference>
<dbReference type="PIRSF" id="PIRSF006621">
    <property type="entry name" value="Dus"/>
    <property type="match status" value="1"/>
</dbReference>
<feature type="domain" description="DUS-like FMN-binding" evidence="7">
    <location>
        <begin position="9"/>
        <end position="300"/>
    </location>
</feature>
<keyword evidence="2" id="KW-0285">Flavoprotein</keyword>
<evidence type="ECO:0000256" key="6">
    <source>
        <dbReference type="ARBA" id="ARBA00023002"/>
    </source>
</evidence>
<comment type="cofactor">
    <cofactor evidence="1">
        <name>FMN</name>
        <dbReference type="ChEBI" id="CHEBI:58210"/>
    </cofactor>
</comment>
<evidence type="ECO:0000256" key="3">
    <source>
        <dbReference type="ARBA" id="ARBA00022643"/>
    </source>
</evidence>
<proteinExistence type="predicted"/>
<evidence type="ECO:0000256" key="5">
    <source>
        <dbReference type="ARBA" id="ARBA00022857"/>
    </source>
</evidence>
<dbReference type="Gene3D" id="3.20.20.70">
    <property type="entry name" value="Aldolase class I"/>
    <property type="match status" value="1"/>
</dbReference>
<dbReference type="InterPro" id="IPR013785">
    <property type="entry name" value="Aldolase_TIM"/>
</dbReference>
<dbReference type="InterPro" id="IPR018517">
    <property type="entry name" value="tRNA_hU_synthase_CS"/>
</dbReference>
<dbReference type="InterPro" id="IPR035587">
    <property type="entry name" value="DUS-like_FMN-bd"/>
</dbReference>
<dbReference type="Proteomes" id="UP001201020">
    <property type="component" value="Chromosome"/>
</dbReference>
<dbReference type="PROSITE" id="PS01136">
    <property type="entry name" value="UPF0034"/>
    <property type="match status" value="1"/>
</dbReference>
<evidence type="ECO:0000313" key="8">
    <source>
        <dbReference type="EMBL" id="UJG40843.1"/>
    </source>
</evidence>
<sequence>MIEKGSLILSPLFKYTRYPFRVLATEYGASVTITEMVSIKSFLAHFSKKFNLNTYRLIYTDSKEENVGIQIFGNEPKEFEEVGSEIEDKTKFKFININLGCSKKKISQQNMGAALLRHPELVEKLVNSLSKGTNLPITLKVRIGWNRNVLPEIVKIAEEYSNPWIIIHTRYATETFATPAHLEVINEISNKTDLPIIANGDVFSFEDIEEYMKRGAYAVAIGRWAKGRPYIFMGKENASWEEKVELLDKFIEYTIRMYKDCDEITTDLELIKRFALDLTKNEPGGREIRRELIACKSVNDLKNYFITEI</sequence>
<dbReference type="AlphaFoldDB" id="A0A9Y1FLR7"/>
<evidence type="ECO:0000256" key="2">
    <source>
        <dbReference type="ARBA" id="ARBA00022630"/>
    </source>
</evidence>
<dbReference type="GO" id="GO:0017150">
    <property type="term" value="F:tRNA dihydrouridine synthase activity"/>
    <property type="evidence" value="ECO:0007669"/>
    <property type="project" value="InterPro"/>
</dbReference>
<dbReference type="GO" id="GO:0003723">
    <property type="term" value="F:RNA binding"/>
    <property type="evidence" value="ECO:0007669"/>
    <property type="project" value="TreeGrafter"/>
</dbReference>